<feature type="compositionally biased region" description="Basic and acidic residues" evidence="1">
    <location>
        <begin position="69"/>
        <end position="82"/>
    </location>
</feature>
<dbReference type="Proteomes" id="UP000829685">
    <property type="component" value="Unassembled WGS sequence"/>
</dbReference>
<proteinExistence type="predicted"/>
<dbReference type="AlphaFoldDB" id="A0A9Q0AIW4"/>
<feature type="region of interest" description="Disordered" evidence="1">
    <location>
        <begin position="1"/>
        <end position="42"/>
    </location>
</feature>
<sequence length="95" mass="10987">MGWLVRINSHDDRTGRRERAPPAAPPPPAAGNAAVKQKKKKRGWWRGDVRTCTIMGELRELCDEEHEDEEGRPRKGVDDRQMGDTADWVEVMHRW</sequence>
<gene>
    <name evidence="2" type="ORF">JX265_012137</name>
</gene>
<organism evidence="2 3">
    <name type="scientific">Neoarthrinium moseri</name>
    <dbReference type="NCBI Taxonomy" id="1658444"/>
    <lineage>
        <taxon>Eukaryota</taxon>
        <taxon>Fungi</taxon>
        <taxon>Dikarya</taxon>
        <taxon>Ascomycota</taxon>
        <taxon>Pezizomycotina</taxon>
        <taxon>Sordariomycetes</taxon>
        <taxon>Xylariomycetidae</taxon>
        <taxon>Amphisphaeriales</taxon>
        <taxon>Apiosporaceae</taxon>
        <taxon>Neoarthrinium</taxon>
    </lineage>
</organism>
<accession>A0A9Q0AIW4</accession>
<comment type="caution">
    <text evidence="2">The sequence shown here is derived from an EMBL/GenBank/DDBJ whole genome shotgun (WGS) entry which is preliminary data.</text>
</comment>
<keyword evidence="3" id="KW-1185">Reference proteome</keyword>
<evidence type="ECO:0000313" key="2">
    <source>
        <dbReference type="EMBL" id="KAI1855874.1"/>
    </source>
</evidence>
<feature type="compositionally biased region" description="Basic and acidic residues" evidence="1">
    <location>
        <begin position="8"/>
        <end position="20"/>
    </location>
</feature>
<evidence type="ECO:0000313" key="3">
    <source>
        <dbReference type="Proteomes" id="UP000829685"/>
    </source>
</evidence>
<name>A0A9Q0AIW4_9PEZI</name>
<protein>
    <submittedName>
        <fullName evidence="2">Uncharacterized protein</fullName>
    </submittedName>
</protein>
<evidence type="ECO:0000256" key="1">
    <source>
        <dbReference type="SAM" id="MobiDB-lite"/>
    </source>
</evidence>
<feature type="region of interest" description="Disordered" evidence="1">
    <location>
        <begin position="63"/>
        <end position="86"/>
    </location>
</feature>
<dbReference type="EMBL" id="JAFIMR010000049">
    <property type="protein sequence ID" value="KAI1855874.1"/>
    <property type="molecule type" value="Genomic_DNA"/>
</dbReference>
<reference evidence="2" key="1">
    <citation type="submission" date="2021-03" db="EMBL/GenBank/DDBJ databases">
        <title>Revisited historic fungal species revealed as producer of novel bioactive compounds through whole genome sequencing and comparative genomics.</title>
        <authorList>
            <person name="Vignolle G.A."/>
            <person name="Hochenegger N."/>
            <person name="Mach R.L."/>
            <person name="Mach-Aigner A.R."/>
            <person name="Javad Rahimi M."/>
            <person name="Salim K.A."/>
            <person name="Chan C.M."/>
            <person name="Lim L.B.L."/>
            <person name="Cai F."/>
            <person name="Druzhinina I.S."/>
            <person name="U'Ren J.M."/>
            <person name="Derntl C."/>
        </authorList>
    </citation>
    <scope>NUCLEOTIDE SEQUENCE</scope>
    <source>
        <strain evidence="2">TUCIM 5799</strain>
    </source>
</reference>